<comment type="similarity">
    <text evidence="5">Belongs to the 2-oxoadipate dioxygenase/decarboxylase family.</text>
</comment>
<keyword evidence="4" id="KW-0408">Iron</keyword>
<comment type="caution">
    <text evidence="8">The sequence shown here is derived from an EMBL/GenBank/DDBJ whole genome shotgun (WGS) entry which is preliminary data.</text>
</comment>
<evidence type="ECO:0000256" key="1">
    <source>
        <dbReference type="ARBA" id="ARBA00001954"/>
    </source>
</evidence>
<evidence type="ECO:0000256" key="7">
    <source>
        <dbReference type="ARBA" id="ARBA00035045"/>
    </source>
</evidence>
<evidence type="ECO:0000256" key="6">
    <source>
        <dbReference type="ARBA" id="ARBA00035023"/>
    </source>
</evidence>
<proteinExistence type="inferred from homology"/>
<evidence type="ECO:0000256" key="4">
    <source>
        <dbReference type="ARBA" id="ARBA00023004"/>
    </source>
</evidence>
<evidence type="ECO:0000256" key="3">
    <source>
        <dbReference type="ARBA" id="ARBA00023002"/>
    </source>
</evidence>
<dbReference type="GO" id="GO:0051213">
    <property type="term" value="F:dioxygenase activity"/>
    <property type="evidence" value="ECO:0007669"/>
    <property type="project" value="UniProtKB-KW"/>
</dbReference>
<accession>A0A3D0KFU3</accession>
<dbReference type="InterPro" id="IPR009770">
    <property type="entry name" value="HGLS"/>
</dbReference>
<evidence type="ECO:0000256" key="5">
    <source>
        <dbReference type="ARBA" id="ARBA00035013"/>
    </source>
</evidence>
<dbReference type="AlphaFoldDB" id="A0A3D0KFU3"/>
<dbReference type="EMBL" id="DOTR01000042">
    <property type="protein sequence ID" value="HCA02170.1"/>
    <property type="molecule type" value="Genomic_DNA"/>
</dbReference>
<keyword evidence="2" id="KW-0223">Dioxygenase</keyword>
<evidence type="ECO:0000256" key="2">
    <source>
        <dbReference type="ARBA" id="ARBA00022964"/>
    </source>
</evidence>
<dbReference type="Gene3D" id="3.10.180.50">
    <property type="match status" value="1"/>
</dbReference>
<reference evidence="8" key="1">
    <citation type="journal article" date="2018" name="Nat. Biotechnol.">
        <title>A standardized bacterial taxonomy based on genome phylogeny substantially revises the tree of life.</title>
        <authorList>
            <person name="Parks D.H."/>
            <person name="Chuvochina M."/>
            <person name="Waite D.W."/>
            <person name="Rinke C."/>
            <person name="Skarshewski A."/>
            <person name="Chaumeil P.A."/>
            <person name="Hugenholtz P."/>
        </authorList>
    </citation>
    <scope>NUCLEOTIDE SEQUENCE [LARGE SCALE GENOMIC DNA]</scope>
    <source>
        <strain evidence="8">UBA11284</strain>
    </source>
</reference>
<protein>
    <recommendedName>
        <fullName evidence="6">2-oxoadipate dioxygenase/decarboxylase</fullName>
        <ecNumber evidence="6">1.13.11.93</ecNumber>
    </recommendedName>
    <alternativeName>
        <fullName evidence="7">2-hydroxyglutarate synthase</fullName>
    </alternativeName>
</protein>
<sequence length="255" mass="28377">MQREEFVQQLWLDYIHTHPDLGGLRLWPLSTSAEYLTLVTLNHGPFAASELNTSLAHMGYRSVGHYAMADKGLLVHLLAPNDNSSWLVLAELQLGTLSKAPREALTQLVLQSHPADCQGQNLLSRGRPWPMPSWALYQQLQQAHPLAAWLAIMGPRLHHAGFDCSTIGEPLDTLHSQLEACGMPSFEGQQNGVFSVSPLLEHRFYPAMPQKTVFSSGDEHRLCLGGLALVQKHVGDDHERIAEILLPFHTRCEMA</sequence>
<name>A0A3D0KFU3_9GAMM</name>
<dbReference type="SMART" id="SM01150">
    <property type="entry name" value="DUF1338"/>
    <property type="match status" value="1"/>
</dbReference>
<keyword evidence="3" id="KW-0560">Oxidoreductase</keyword>
<organism evidence="8">
    <name type="scientific">Halomonas campaniensis</name>
    <dbReference type="NCBI Taxonomy" id="213554"/>
    <lineage>
        <taxon>Bacteria</taxon>
        <taxon>Pseudomonadati</taxon>
        <taxon>Pseudomonadota</taxon>
        <taxon>Gammaproteobacteria</taxon>
        <taxon>Oceanospirillales</taxon>
        <taxon>Halomonadaceae</taxon>
        <taxon>Halomonas</taxon>
    </lineage>
</organism>
<comment type="cofactor">
    <cofactor evidence="1">
        <name>Fe(2+)</name>
        <dbReference type="ChEBI" id="CHEBI:29033"/>
    </cofactor>
</comment>
<gene>
    <name evidence="8" type="ORF">DEO68_08310</name>
</gene>
<evidence type="ECO:0000313" key="8">
    <source>
        <dbReference type="EMBL" id="HCA02170.1"/>
    </source>
</evidence>
<dbReference type="EC" id="1.13.11.93" evidence="6"/>